<dbReference type="AlphaFoldDB" id="A0A2T0PSV9"/>
<reference evidence="2 3" key="1">
    <citation type="submission" date="2018-03" db="EMBL/GenBank/DDBJ databases">
        <title>Genomic Encyclopedia of Archaeal and Bacterial Type Strains, Phase II (KMG-II): from individual species to whole genera.</title>
        <authorList>
            <person name="Goeker M."/>
        </authorList>
    </citation>
    <scope>NUCLEOTIDE SEQUENCE [LARGE SCALE GENOMIC DNA]</scope>
    <source>
        <strain evidence="2 3">DSM 45601</strain>
    </source>
</reference>
<evidence type="ECO:0000313" key="3">
    <source>
        <dbReference type="Proteomes" id="UP000237846"/>
    </source>
</evidence>
<protein>
    <submittedName>
        <fullName evidence="2">Uncharacterized protein</fullName>
    </submittedName>
</protein>
<evidence type="ECO:0000256" key="1">
    <source>
        <dbReference type="SAM" id="MobiDB-lite"/>
    </source>
</evidence>
<dbReference type="Proteomes" id="UP000237846">
    <property type="component" value="Unassembled WGS sequence"/>
</dbReference>
<name>A0A2T0PSV9_9ACTN</name>
<proteinExistence type="predicted"/>
<dbReference type="RefSeq" id="WP_106253335.1">
    <property type="nucleotide sequence ID" value="NZ_PVZC01000012.1"/>
</dbReference>
<keyword evidence="3" id="KW-1185">Reference proteome</keyword>
<evidence type="ECO:0000313" key="2">
    <source>
        <dbReference type="EMBL" id="PRX91980.1"/>
    </source>
</evidence>
<dbReference type="EMBL" id="PVZC01000012">
    <property type="protein sequence ID" value="PRX91980.1"/>
    <property type="molecule type" value="Genomic_DNA"/>
</dbReference>
<comment type="caution">
    <text evidence="2">The sequence shown here is derived from an EMBL/GenBank/DDBJ whole genome shotgun (WGS) entry which is preliminary data.</text>
</comment>
<feature type="region of interest" description="Disordered" evidence="1">
    <location>
        <begin position="24"/>
        <end position="67"/>
    </location>
</feature>
<dbReference type="OrthoDB" id="3542367at2"/>
<gene>
    <name evidence="2" type="ORF">CLV72_11253</name>
</gene>
<sequence>MYRYTNRNTNQVVEFPQANARLDRLSNWERTGSAEPKRAAKQEEPSRDTAQDSGPKRPSTGDPKDAWVEYAITTGMPEAEARDKDTTKAQLIERTAQVNADPEK</sequence>
<accession>A0A2T0PSV9</accession>
<organism evidence="2 3">
    <name type="scientific">Allonocardiopsis opalescens</name>
    <dbReference type="NCBI Taxonomy" id="1144618"/>
    <lineage>
        <taxon>Bacteria</taxon>
        <taxon>Bacillati</taxon>
        <taxon>Actinomycetota</taxon>
        <taxon>Actinomycetes</taxon>
        <taxon>Streptosporangiales</taxon>
        <taxon>Allonocardiopsis</taxon>
    </lineage>
</organism>
<feature type="compositionally biased region" description="Basic and acidic residues" evidence="1">
    <location>
        <begin position="35"/>
        <end position="50"/>
    </location>
</feature>